<feature type="transmembrane region" description="Helical" evidence="1">
    <location>
        <begin position="74"/>
        <end position="90"/>
    </location>
</feature>
<keyword evidence="1" id="KW-1133">Transmembrane helix</keyword>
<feature type="transmembrane region" description="Helical" evidence="1">
    <location>
        <begin position="47"/>
        <end position="67"/>
    </location>
</feature>
<evidence type="ECO:0000313" key="2">
    <source>
        <dbReference type="EMBL" id="ASR51288.1"/>
    </source>
</evidence>
<evidence type="ECO:0000313" key="3">
    <source>
        <dbReference type="Proteomes" id="UP000258016"/>
    </source>
</evidence>
<proteinExistence type="predicted"/>
<dbReference type="EMBL" id="CP020083">
    <property type="protein sequence ID" value="ASR51288.1"/>
    <property type="molecule type" value="Genomic_DNA"/>
</dbReference>
<name>A0ABN5B2W6_9SPHN</name>
<keyword evidence="1" id="KW-0812">Transmembrane</keyword>
<feature type="transmembrane region" description="Helical" evidence="1">
    <location>
        <begin position="12"/>
        <end position="41"/>
    </location>
</feature>
<evidence type="ECO:0000256" key="1">
    <source>
        <dbReference type="SAM" id="Phobius"/>
    </source>
</evidence>
<keyword evidence="3" id="KW-1185">Reference proteome</keyword>
<dbReference type="RefSeq" id="WP_069051288.1">
    <property type="nucleotide sequence ID" value="NZ_CP020083.1"/>
</dbReference>
<reference evidence="2 3" key="1">
    <citation type="submission" date="2017-03" db="EMBL/GenBank/DDBJ databases">
        <title>Complete genome sequence of Blastomonas fulva degrading microcsystin LR.</title>
        <authorList>
            <person name="Lee H.-g."/>
            <person name="Jin L."/>
            <person name="oh H.-M."/>
        </authorList>
    </citation>
    <scope>NUCLEOTIDE SEQUENCE [LARGE SCALE GENOMIC DNA]</scope>
    <source>
        <strain evidence="2 3">T2</strain>
    </source>
</reference>
<keyword evidence="1" id="KW-0472">Membrane</keyword>
<dbReference type="GeneID" id="303485369"/>
<accession>A0ABN5B2W6</accession>
<sequence>MTQVWKPLLRGLLWVLLVPAAVFAFMMLVAGLTFGFALWSARDPLPTVLWLATLALPIIIVVVLNGSQRSMRELLFSAVACWGFVAWYLLSLTR</sequence>
<protein>
    <submittedName>
        <fullName evidence="2">Uncharacterized protein</fullName>
    </submittedName>
</protein>
<organism evidence="2 3">
    <name type="scientific">Blastomonas fulva</name>
    <dbReference type="NCBI Taxonomy" id="1550728"/>
    <lineage>
        <taxon>Bacteria</taxon>
        <taxon>Pseudomonadati</taxon>
        <taxon>Pseudomonadota</taxon>
        <taxon>Alphaproteobacteria</taxon>
        <taxon>Sphingomonadales</taxon>
        <taxon>Sphingomonadaceae</taxon>
        <taxon>Blastomonas</taxon>
    </lineage>
</organism>
<dbReference type="Proteomes" id="UP000258016">
    <property type="component" value="Chromosome"/>
</dbReference>
<gene>
    <name evidence="2" type="ORF">B5J99_07210</name>
</gene>